<protein>
    <recommendedName>
        <fullName evidence="7">SLH domain-containing protein</fullName>
    </recommendedName>
</protein>
<feature type="chain" id="PRO_5012578039" description="SLH domain-containing protein" evidence="6">
    <location>
        <begin position="27"/>
        <end position="1660"/>
    </location>
</feature>
<sequence length="1660" mass="179097">MKTGKQAMAAVLVTAMLVGIMPAGLAAEGGATPLEQETLPVVEMQDAQPAPGSETGLMSDTNVQAEDGLIVHYDFKSLASGTIVNDISGNGLAAEVRPRGSGVQTEQVTIYGKEETAIVLQGGQPGDGHNYVEMPQGVLNDLEDLTISCWVYVKQTGSYARIWDLGSNTTSYLYLLDGGGNTGHTGYTAALTKSGWSAEKGPEKGSSLTTGVWKLTTVTFDGSEKTMRLYEDGVQIGDAVKTDADLSVLQGSTQNWIGYGQFKNDILNGMIADFRIYNRVLSDEEVTGMFTIPDDERVSRDKKSLTLGDTSAVTGDLSLPVKGTAGSAIVWKSSDTAVITNAGVVTRPATSQPDAQVELTATISSGAISDTRAFTVTVLHLPSDQEAVDADAAAIDLGNLSAVTENLTMPTVGGLGSTITWKSSNENCVSANGTVKRPVGQSAQVTVTATVVKGEISKERAFIVTVLPLYEKLDIVKVPDVAVSTVCGIVPSLPAAVTVTFEDGSVGTVKAVWPTGLTGSVFGEVGTKTLEGSLVGHDNKVKAVVTVIDEEEQAPAAITESFDLSAISLDGTDTIYGENMARTLEYLKLMDADRMLYNFRKTFGQDTKGAKALTGWDAPTGLLRGHSTGHFMSALAQAYASTGDEVYKTKLDYMISEMRKLQELSEGDAAAFTTRCTPTDAAQTKWSTTPNTWGEGFISAYSPDQFALLEQYTPYSTIWAPYYTMHKLLAGFLDSYLYAGNEEGLEIAKDLGLWVYNRLNACTQAQREKMWSMYIAGEYGGMNESLARLYELTGDTLYLAASKMFDNKDFFDGLGNNEDTIKNRHANQHIPQIVGAVHEYAATGDVYYYDIAKHFWELTTARYAYSIGGVGTGERFKEPYAQGKNILGNDGRGENCETCAAYNMLKLTQELYNYDPDNAVYMDYYERTVLNQIASSQSHDVNSYMHNGVTYMLPIDPGQRRDYDSDYGGFTCCNGTGMENHVHYQAAAYAKTDDTLYVNLYMPTTVKWAEKNITVKQETSFPSEDSTLTVTGSGSFKMKLRVPYWATEGFTVKVNGEVVCTEPTPSSYVLIDRTWKSGDVVTIHMPYTLHLDKTPDTVDGAEVASLMYGPMVMVAKDDRSSYIPMNWYTLSLSDTNLVETTQIETPAGGDGTPHLVVDGLNFYPMYDAYNYRYHAYVKLMEPQSILNPEWLQALVDSVTGDNALTETDYEPALWAAYQTELAAAQAVLKKGGDATQTELYDAQVALQNALDAMHYKWAVTFETNGGSESAVVKVENGGKLTAPSIPTKPGYTFDGWYKDAELTEAWSFDTDLVTQSMTLYAKWNQNPTYSDSTTGNKTKTTKNADGSTTTTVTKPDGTVTETTKWTDGSINVIETKKDGSVKQSGQTADGVKGETAKTSDGTITATATVPAKAADGTMVVTLPILPVEAGKSTITVSAPADKPVKAVIPMQNVKPGTVAVLVKADGTEEIIKTAVPTEGGIALAVQGDVTIKVVDNTKRFNDMSESNWAYESVTFVTARELFNGTSATSFGAGEPMTRGMLMTVLARLDGQDTAAGSTWYEAGMSWAKEQGISDGTAPQGNLTREQLVTMLYRYAGSPKTADTAMREFRDADSVSSYAAAAMKWAVENSIVNGKNGALDPQGQATRAEVAAMLQRFVGKL</sequence>
<keyword evidence="4" id="KW-1015">Disulfide bond</keyword>
<evidence type="ECO:0000256" key="5">
    <source>
        <dbReference type="SAM" id="MobiDB-lite"/>
    </source>
</evidence>
<dbReference type="InterPro" id="IPR046780">
    <property type="entry name" value="aBig_2"/>
</dbReference>
<dbReference type="InterPro" id="IPR013320">
    <property type="entry name" value="ConA-like_dom_sf"/>
</dbReference>
<evidence type="ECO:0000256" key="6">
    <source>
        <dbReference type="SAM" id="SignalP"/>
    </source>
</evidence>
<dbReference type="PANTHER" id="PTHR31151:SF0">
    <property type="entry name" value="PROLINE-TRNA LIGASE (DUF1680)"/>
    <property type="match status" value="1"/>
</dbReference>
<dbReference type="InterPro" id="IPR001119">
    <property type="entry name" value="SLH_dom"/>
</dbReference>
<dbReference type="InterPro" id="IPR012878">
    <property type="entry name" value="Beta-AFase-like_GH127_cat"/>
</dbReference>
<evidence type="ECO:0000256" key="3">
    <source>
        <dbReference type="ARBA" id="ARBA00022737"/>
    </source>
</evidence>
<dbReference type="PROSITE" id="PS51272">
    <property type="entry name" value="SLH"/>
    <property type="match status" value="2"/>
</dbReference>
<dbReference type="InterPro" id="IPR042229">
    <property type="entry name" value="Listeria/Bacterioides_rpt_sf"/>
</dbReference>
<dbReference type="Pfam" id="PF07944">
    <property type="entry name" value="Beta-AFase-like_GH127_cat"/>
    <property type="match status" value="1"/>
</dbReference>
<keyword evidence="2 6" id="KW-0732">Signal</keyword>
<evidence type="ECO:0000259" key="7">
    <source>
        <dbReference type="PROSITE" id="PS51272"/>
    </source>
</evidence>
<proteinExistence type="predicted"/>
<dbReference type="Gene3D" id="2.60.40.4270">
    <property type="entry name" value="Listeria-Bacteroides repeat domain"/>
    <property type="match status" value="1"/>
</dbReference>
<dbReference type="Pfam" id="PF20578">
    <property type="entry name" value="aBig_2"/>
    <property type="match status" value="2"/>
</dbReference>
<evidence type="ECO:0000313" key="8">
    <source>
        <dbReference type="EMBL" id="SBW10502.1"/>
    </source>
</evidence>
<dbReference type="Pfam" id="PF20736">
    <property type="entry name" value="Glyco_hydro127M"/>
    <property type="match status" value="1"/>
</dbReference>
<dbReference type="EMBL" id="FLUN01000001">
    <property type="protein sequence ID" value="SBW10502.1"/>
    <property type="molecule type" value="Genomic_DNA"/>
</dbReference>
<evidence type="ECO:0000256" key="4">
    <source>
        <dbReference type="ARBA" id="ARBA00023157"/>
    </source>
</evidence>
<dbReference type="SUPFAM" id="SSF49899">
    <property type="entry name" value="Concanavalin A-like lectins/glucanases"/>
    <property type="match status" value="1"/>
</dbReference>
<dbReference type="GO" id="GO:0005975">
    <property type="term" value="P:carbohydrate metabolic process"/>
    <property type="evidence" value="ECO:0007669"/>
    <property type="project" value="InterPro"/>
</dbReference>
<feature type="domain" description="SLH" evidence="7">
    <location>
        <begin position="1496"/>
        <end position="1559"/>
    </location>
</feature>
<name>A0A212KFT2_9FIRM</name>
<dbReference type="SMART" id="SM00560">
    <property type="entry name" value="LamGL"/>
    <property type="match status" value="1"/>
</dbReference>
<feature type="domain" description="SLH" evidence="7">
    <location>
        <begin position="1605"/>
        <end position="1660"/>
    </location>
</feature>
<dbReference type="Pfam" id="PF00395">
    <property type="entry name" value="SLH"/>
    <property type="match status" value="2"/>
</dbReference>
<feature type="signal peptide" evidence="6">
    <location>
        <begin position="1"/>
        <end position="26"/>
    </location>
</feature>
<reference evidence="8" key="1">
    <citation type="submission" date="2016-04" db="EMBL/GenBank/DDBJ databases">
        <authorList>
            <person name="Evans L.H."/>
            <person name="Alamgir A."/>
            <person name="Owens N."/>
            <person name="Weber N.D."/>
            <person name="Virtaneva K."/>
            <person name="Barbian K."/>
            <person name="Babar A."/>
            <person name="Rosenke K."/>
        </authorList>
    </citation>
    <scope>NUCLEOTIDE SEQUENCE</scope>
    <source>
        <strain evidence="8">86</strain>
    </source>
</reference>
<gene>
    <name evidence="8" type="ORF">KL86CLO1_12951</name>
</gene>
<dbReference type="InterPro" id="IPR006558">
    <property type="entry name" value="LamG-like"/>
</dbReference>
<dbReference type="NCBIfam" id="TIGR02543">
    <property type="entry name" value="List_Bact_rpt"/>
    <property type="match status" value="1"/>
</dbReference>
<dbReference type="InterPro" id="IPR008928">
    <property type="entry name" value="6-hairpin_glycosidase_sf"/>
</dbReference>
<comment type="subcellular location">
    <subcellularLocation>
        <location evidence="1">Cell envelope</location>
    </subcellularLocation>
</comment>
<evidence type="ECO:0000256" key="2">
    <source>
        <dbReference type="ARBA" id="ARBA00022729"/>
    </source>
</evidence>
<evidence type="ECO:0000256" key="1">
    <source>
        <dbReference type="ARBA" id="ARBA00004196"/>
    </source>
</evidence>
<dbReference type="Gene3D" id="2.60.120.200">
    <property type="match status" value="1"/>
</dbReference>
<feature type="region of interest" description="Disordered" evidence="5">
    <location>
        <begin position="1327"/>
        <end position="1355"/>
    </location>
</feature>
<dbReference type="Pfam" id="PF09479">
    <property type="entry name" value="Flg_new"/>
    <property type="match status" value="1"/>
</dbReference>
<dbReference type="SUPFAM" id="SSF48208">
    <property type="entry name" value="Six-hairpin glycosidases"/>
    <property type="match status" value="1"/>
</dbReference>
<dbReference type="Gene3D" id="1.20.1270.70">
    <property type="entry name" value="Designed single chain three-helix bundle"/>
    <property type="match status" value="1"/>
</dbReference>
<organism evidence="8">
    <name type="scientific">uncultured Eubacteriales bacterium</name>
    <dbReference type="NCBI Taxonomy" id="172733"/>
    <lineage>
        <taxon>Bacteria</taxon>
        <taxon>Bacillati</taxon>
        <taxon>Bacillota</taxon>
        <taxon>Clostridia</taxon>
        <taxon>Eubacteriales</taxon>
        <taxon>environmental samples</taxon>
    </lineage>
</organism>
<dbReference type="InterPro" id="IPR049046">
    <property type="entry name" value="Beta-AFase-like_GH127_middle"/>
</dbReference>
<keyword evidence="3" id="KW-0677">Repeat</keyword>
<dbReference type="GO" id="GO:0030313">
    <property type="term" value="C:cell envelope"/>
    <property type="evidence" value="ECO:0007669"/>
    <property type="project" value="UniProtKB-SubCell"/>
</dbReference>
<dbReference type="PANTHER" id="PTHR31151">
    <property type="entry name" value="PROLINE-TRNA LIGASE (DUF1680)"/>
    <property type="match status" value="1"/>
</dbReference>
<feature type="compositionally biased region" description="Low complexity" evidence="5">
    <location>
        <begin position="1333"/>
        <end position="1355"/>
    </location>
</feature>
<accession>A0A212KFT2</accession>
<dbReference type="InterPro" id="IPR013378">
    <property type="entry name" value="InlB-like_B-rpt"/>
</dbReference>
<dbReference type="Pfam" id="PF13385">
    <property type="entry name" value="Laminin_G_3"/>
    <property type="match status" value="1"/>
</dbReference>